<evidence type="ECO:0000259" key="1">
    <source>
        <dbReference type="PROSITE" id="PS50853"/>
    </source>
</evidence>
<reference evidence="2" key="1">
    <citation type="journal article" date="2015" name="Nature">
        <title>Complex archaea that bridge the gap between prokaryotes and eukaryotes.</title>
        <authorList>
            <person name="Spang A."/>
            <person name="Saw J.H."/>
            <person name="Jorgensen S.L."/>
            <person name="Zaremba-Niedzwiedzka K."/>
            <person name="Martijn J."/>
            <person name="Lind A.E."/>
            <person name="van Eijk R."/>
            <person name="Schleper C."/>
            <person name="Guy L."/>
            <person name="Ettema T.J."/>
        </authorList>
    </citation>
    <scope>NUCLEOTIDE SEQUENCE</scope>
</reference>
<sequence length="277" mass="30203">MVIIFAALVTLLPGAAQSAERFKDKGDGTVLDTRTNLMWMKDAGLLAAPVQMANSVIEDINTGMRENHKYSDWRIPSVDELVSVIDTSQAYPALPKGHPFDNVQLEKYWSSTGGFDMMGYAWVVDLASGAKRFEFTSYCNFYRLWPVRSAGQVTVGKFVLEGRAVSPGDVAFLSMQKQGGVCSEAVAGAPLTVPSGVTVTVVSPTEMEVSWDKGSSSMGWFNVYDGDTLVQSTQSGSLRVQGLKPDSEKCFTVSAYDERGNESLKSQEVCARAWTKM</sequence>
<dbReference type="PROSITE" id="PS50853">
    <property type="entry name" value="FN3"/>
    <property type="match status" value="1"/>
</dbReference>
<dbReference type="InterPro" id="IPR013783">
    <property type="entry name" value="Ig-like_fold"/>
</dbReference>
<feature type="non-terminal residue" evidence="2">
    <location>
        <position position="277"/>
    </location>
</feature>
<dbReference type="InterPro" id="IPR011460">
    <property type="entry name" value="Lcl_C"/>
</dbReference>
<dbReference type="Gene3D" id="2.60.40.10">
    <property type="entry name" value="Immunoglobulins"/>
    <property type="match status" value="1"/>
</dbReference>
<name>A0A0F9JIW4_9ZZZZ</name>
<dbReference type="Pfam" id="PF07603">
    <property type="entry name" value="Lcl_C"/>
    <property type="match status" value="1"/>
</dbReference>
<organism evidence="2">
    <name type="scientific">marine sediment metagenome</name>
    <dbReference type="NCBI Taxonomy" id="412755"/>
    <lineage>
        <taxon>unclassified sequences</taxon>
        <taxon>metagenomes</taxon>
        <taxon>ecological metagenomes</taxon>
    </lineage>
</organism>
<dbReference type="InterPro" id="IPR003961">
    <property type="entry name" value="FN3_dom"/>
</dbReference>
<dbReference type="SUPFAM" id="SSF49265">
    <property type="entry name" value="Fibronectin type III"/>
    <property type="match status" value="1"/>
</dbReference>
<feature type="domain" description="Fibronectin type-III" evidence="1">
    <location>
        <begin position="193"/>
        <end position="277"/>
    </location>
</feature>
<comment type="caution">
    <text evidence="2">The sequence shown here is derived from an EMBL/GenBank/DDBJ whole genome shotgun (WGS) entry which is preliminary data.</text>
</comment>
<gene>
    <name evidence="2" type="ORF">LCGC14_1447420</name>
</gene>
<accession>A0A0F9JIW4</accession>
<dbReference type="EMBL" id="LAZR01009934">
    <property type="protein sequence ID" value="KKM69774.1"/>
    <property type="molecule type" value="Genomic_DNA"/>
</dbReference>
<dbReference type="SMART" id="SM00060">
    <property type="entry name" value="FN3"/>
    <property type="match status" value="1"/>
</dbReference>
<evidence type="ECO:0000313" key="2">
    <source>
        <dbReference type="EMBL" id="KKM69774.1"/>
    </source>
</evidence>
<dbReference type="InterPro" id="IPR036116">
    <property type="entry name" value="FN3_sf"/>
</dbReference>
<dbReference type="CDD" id="cd00063">
    <property type="entry name" value="FN3"/>
    <property type="match status" value="1"/>
</dbReference>
<protein>
    <recommendedName>
        <fullName evidence="1">Fibronectin type-III domain-containing protein</fullName>
    </recommendedName>
</protein>
<proteinExistence type="predicted"/>
<dbReference type="AlphaFoldDB" id="A0A0F9JIW4"/>